<proteinExistence type="predicted"/>
<evidence type="ECO:0000313" key="1">
    <source>
        <dbReference type="EMBL" id="ADT83024.1"/>
    </source>
</evidence>
<dbReference type="GeneID" id="10040365"/>
<protein>
    <submittedName>
        <fullName evidence="1">Uncharacterized protein</fullName>
    </submittedName>
</protein>
<dbReference type="Gene3D" id="3.40.50.11570">
    <property type="entry name" value="Protein of unknown function DUF257"/>
    <property type="match status" value="1"/>
</dbReference>
<sequence>MQKSIKEFLEKVQPGETILIEYSSIDHPEIVFYSITKWAEENGLPIVIHDVLDTFHIFVEHLKLNGYDVEFLKDVYVIKSGGMIQLGKIIRKVKLSDDIVVYTRNLHEILRELFTKIEKRPIIIIVLGAGKHLKRYEHQPRVLEYFFEVVTRKCLGNTNRITYLFGNPHLLRHDVKVELEEAPTRILELKEYGRKVVIKKSPYLSELMEELEVIS</sequence>
<dbReference type="Proteomes" id="UP000007478">
    <property type="component" value="Chromosome"/>
</dbReference>
<reference evidence="1 2" key="1">
    <citation type="journal article" date="2011" name="J. Bacteriol.">
        <title>Complete genome sequence of the hyperthermophilic, piezophilic, heterotrophic, and carboxydotrophic archaeon Thermococcus barophilus MP.</title>
        <authorList>
            <person name="Vannier P."/>
            <person name="Marteinsson V.T."/>
            <person name="Fridjonsson O.H."/>
            <person name="Oger P."/>
            <person name="Jebbar M."/>
        </authorList>
    </citation>
    <scope>NUCLEOTIDE SEQUENCE [LARGE SCALE GENOMIC DNA]</scope>
    <source>
        <strain evidence="2">DSM 11836 / MP</strain>
    </source>
</reference>
<keyword evidence="2" id="KW-1185">Reference proteome</keyword>
<dbReference type="EMBL" id="CP002372">
    <property type="protein sequence ID" value="ADT83024.1"/>
    <property type="molecule type" value="Genomic_DNA"/>
</dbReference>
<dbReference type="AlphaFoldDB" id="F0LH62"/>
<name>F0LH62_THEBM</name>
<dbReference type="HOGENOM" id="CLU_102063_2_0_2"/>
<dbReference type="OrthoDB" id="100687at2157"/>
<evidence type="ECO:0000313" key="2">
    <source>
        <dbReference type="Proteomes" id="UP000007478"/>
    </source>
</evidence>
<organism evidence="1 2">
    <name type="scientific">Thermococcus barophilus (strain DSM 11836 / MP)</name>
    <dbReference type="NCBI Taxonomy" id="391623"/>
    <lineage>
        <taxon>Archaea</taxon>
        <taxon>Methanobacteriati</taxon>
        <taxon>Methanobacteriota</taxon>
        <taxon>Thermococci</taxon>
        <taxon>Thermococcales</taxon>
        <taxon>Thermococcaceae</taxon>
        <taxon>Thermococcus</taxon>
    </lineage>
</organism>
<dbReference type="eggNOG" id="arCOG03792">
    <property type="taxonomic scope" value="Archaea"/>
</dbReference>
<dbReference type="PATRIC" id="fig|391623.17.peg.47"/>
<gene>
    <name evidence="1" type="ordered locus">TERMP_00046</name>
</gene>
<dbReference type="Pfam" id="PF03192">
    <property type="entry name" value="DUF257"/>
    <property type="match status" value="1"/>
</dbReference>
<accession>F0LH62</accession>
<dbReference type="InterPro" id="IPR005489">
    <property type="entry name" value="DUF257"/>
</dbReference>
<dbReference type="RefSeq" id="WP_013466322.1">
    <property type="nucleotide sequence ID" value="NC_014804.1"/>
</dbReference>
<dbReference type="KEGG" id="tba:TERMP_00046"/>